<evidence type="ECO:0000313" key="2">
    <source>
        <dbReference type="Proteomes" id="UP000326994"/>
    </source>
</evidence>
<dbReference type="InterPro" id="IPR025247">
    <property type="entry name" value="EcoRI-like_methylase"/>
</dbReference>
<dbReference type="PROSITE" id="PS00092">
    <property type="entry name" value="N6_MTASE"/>
    <property type="match status" value="1"/>
</dbReference>
<accession>A0A5J4G198</accession>
<keyword evidence="1" id="KW-0808">Transferase</keyword>
<dbReference type="InterPro" id="IPR018247">
    <property type="entry name" value="EF_Hand_1_Ca_BS"/>
</dbReference>
<dbReference type="Pfam" id="PF13651">
    <property type="entry name" value="EcoRI_methylase"/>
    <property type="match status" value="1"/>
</dbReference>
<proteinExistence type="predicted"/>
<dbReference type="EMBL" id="BKCF01000010">
    <property type="protein sequence ID" value="GEQ87412.1"/>
    <property type="molecule type" value="Genomic_DNA"/>
</dbReference>
<evidence type="ECO:0000313" key="1">
    <source>
        <dbReference type="EMBL" id="GEQ87412.1"/>
    </source>
</evidence>
<dbReference type="AlphaFoldDB" id="A0A5J4G198"/>
<organism evidence="1 2">
    <name type="scientific">Patiriisocius marinistellae</name>
    <dbReference type="NCBI Taxonomy" id="2494560"/>
    <lineage>
        <taxon>Bacteria</taxon>
        <taxon>Pseudomonadati</taxon>
        <taxon>Bacteroidota</taxon>
        <taxon>Flavobacteriia</taxon>
        <taxon>Flavobacteriales</taxon>
        <taxon>Flavobacteriaceae</taxon>
        <taxon>Patiriisocius</taxon>
    </lineage>
</organism>
<dbReference type="GO" id="GO:0008168">
    <property type="term" value="F:methyltransferase activity"/>
    <property type="evidence" value="ECO:0007669"/>
    <property type="project" value="UniProtKB-KW"/>
</dbReference>
<dbReference type="PROSITE" id="PS00018">
    <property type="entry name" value="EF_HAND_1"/>
    <property type="match status" value="1"/>
</dbReference>
<dbReference type="RefSeq" id="WP_151895330.1">
    <property type="nucleotide sequence ID" value="NZ_BKCF01000010.1"/>
</dbReference>
<keyword evidence="2" id="KW-1185">Reference proteome</keyword>
<dbReference type="InterPro" id="IPR002052">
    <property type="entry name" value="DNA_methylase_N6_adenine_CS"/>
</dbReference>
<reference evidence="1 2" key="1">
    <citation type="submission" date="2019-08" db="EMBL/GenBank/DDBJ databases">
        <title>Ulvibacter marinistellae sp. nov., isolated from a starfish, Patiria pectinifera.</title>
        <authorList>
            <person name="Kawano K."/>
            <person name="Ushijima N."/>
            <person name="Kihara M."/>
            <person name="Itoh H."/>
        </authorList>
    </citation>
    <scope>NUCLEOTIDE SEQUENCE [LARGE SCALE GENOMIC DNA]</scope>
    <source>
        <strain evidence="1 2">KK4</strain>
    </source>
</reference>
<protein>
    <submittedName>
        <fullName evidence="1">Putative adenine-specific methylase</fullName>
    </submittedName>
</protein>
<dbReference type="OrthoDB" id="9774673at2"/>
<dbReference type="GO" id="GO:0003676">
    <property type="term" value="F:nucleic acid binding"/>
    <property type="evidence" value="ECO:0007669"/>
    <property type="project" value="InterPro"/>
</dbReference>
<name>A0A5J4G198_9FLAO</name>
<dbReference type="Proteomes" id="UP000326994">
    <property type="component" value="Unassembled WGS sequence"/>
</dbReference>
<comment type="caution">
    <text evidence="1">The sequence shown here is derived from an EMBL/GenBank/DDBJ whole genome shotgun (WGS) entry which is preliminary data.</text>
</comment>
<dbReference type="GO" id="GO:0032259">
    <property type="term" value="P:methylation"/>
    <property type="evidence" value="ECO:0007669"/>
    <property type="project" value="UniProtKB-KW"/>
</dbReference>
<gene>
    <name evidence="1" type="ORF">ULMS_29200</name>
</gene>
<sequence>MAHSNLVNAKKAKNDEFYTQYIDIEKEISAYLEYDSNVFKGKTVLLPCDDPEWSNFTKYFAQNFERLGIKKLISTSYAINSKLYKGSYQITIFEKNAPQFDKSKASNNGKIFTLTHDKSGDGKIDVDDLEWDYLEGDGDFRSDEVEKLRDEADIIITNPPFSLFRDFLAWIVEAEKQFIIIGNMNAIKYKEVFPIIRDKKMWLGAGKNDGRNVWYQLPDEFENFHKEENGKKYAFVAGTIWFTNVDHGKRHRPLPLMTEADVIKFSTKEPFVKYDNFDAIDVSRVKNIPSDYNDVMGVPISFLSKHSPEQFEIIGLSMKDGFGLESHKFYDNYKEIRQDGSYTGSSGKKTNGNPMIAGKPKKGNYYIDEKGNCAYSLYDRLFIIPSKVKKQ</sequence>
<keyword evidence="1" id="KW-0489">Methyltransferase</keyword>